<keyword evidence="7" id="KW-0285">Flavoprotein</keyword>
<dbReference type="InterPro" id="IPR020541">
    <property type="entry name" value="Chorismate_synthase_CS"/>
</dbReference>
<dbReference type="CDD" id="cd07304">
    <property type="entry name" value="Chorismate_synthase"/>
    <property type="match status" value="1"/>
</dbReference>
<dbReference type="Proteomes" id="UP000186143">
    <property type="component" value="Unassembled WGS sequence"/>
</dbReference>
<dbReference type="GO" id="GO:0004107">
    <property type="term" value="F:chorismate synthase activity"/>
    <property type="evidence" value="ECO:0007669"/>
    <property type="project" value="UniProtKB-UniRule"/>
</dbReference>
<dbReference type="Gene3D" id="3.60.150.10">
    <property type="entry name" value="Chorismate synthase AroC"/>
    <property type="match status" value="1"/>
</dbReference>
<comment type="catalytic activity">
    <reaction evidence="7 8">
        <text>5-O-(1-carboxyvinyl)-3-phosphoshikimate = chorismate + phosphate</text>
        <dbReference type="Rhea" id="RHEA:21020"/>
        <dbReference type="ChEBI" id="CHEBI:29748"/>
        <dbReference type="ChEBI" id="CHEBI:43474"/>
        <dbReference type="ChEBI" id="CHEBI:57701"/>
        <dbReference type="EC" id="4.2.3.5"/>
    </reaction>
</comment>
<dbReference type="GO" id="GO:0010181">
    <property type="term" value="F:FMN binding"/>
    <property type="evidence" value="ECO:0007669"/>
    <property type="project" value="TreeGrafter"/>
</dbReference>
<accession>A0A1Q9AGX8</accession>
<keyword evidence="6 7" id="KW-0456">Lyase</keyword>
<dbReference type="PROSITE" id="PS00787">
    <property type="entry name" value="CHORISMATE_SYNTHASE_1"/>
    <property type="match status" value="1"/>
</dbReference>
<feature type="binding site" evidence="7">
    <location>
        <position position="48"/>
    </location>
    <ligand>
        <name>NADP(+)</name>
        <dbReference type="ChEBI" id="CHEBI:58349"/>
    </ligand>
</feature>
<dbReference type="PANTHER" id="PTHR21085">
    <property type="entry name" value="CHORISMATE SYNTHASE"/>
    <property type="match status" value="1"/>
</dbReference>
<dbReference type="PROSITE" id="PS00788">
    <property type="entry name" value="CHORISMATE_SYNTHASE_2"/>
    <property type="match status" value="1"/>
</dbReference>
<dbReference type="RefSeq" id="WP_075635655.1">
    <property type="nucleotide sequence ID" value="NZ_MKIO01000033.1"/>
</dbReference>
<comment type="subunit">
    <text evidence="7">Homotetramer.</text>
</comment>
<evidence type="ECO:0000256" key="7">
    <source>
        <dbReference type="HAMAP-Rule" id="MF_00300"/>
    </source>
</evidence>
<feature type="binding site" evidence="7">
    <location>
        <position position="54"/>
    </location>
    <ligand>
        <name>NADP(+)</name>
        <dbReference type="ChEBI" id="CHEBI:58349"/>
    </ligand>
</feature>
<dbReference type="STRING" id="1672749.BJF92_03400"/>
<comment type="similarity">
    <text evidence="2 7 8">Belongs to the chorismate synthase family.</text>
</comment>
<comment type="caution">
    <text evidence="9">The sequence shown here is derived from an EMBL/GenBank/DDBJ whole genome shotgun (WGS) entry which is preliminary data.</text>
</comment>
<dbReference type="InterPro" id="IPR000453">
    <property type="entry name" value="Chorismate_synth"/>
</dbReference>
<dbReference type="InterPro" id="IPR035904">
    <property type="entry name" value="Chorismate_synth_AroC_sf"/>
</dbReference>
<dbReference type="PANTHER" id="PTHR21085:SF0">
    <property type="entry name" value="CHORISMATE SYNTHASE"/>
    <property type="match status" value="1"/>
</dbReference>
<evidence type="ECO:0000313" key="9">
    <source>
        <dbReference type="EMBL" id="OLP54468.1"/>
    </source>
</evidence>
<name>A0A1Q9AGX8_9HYPH</name>
<comment type="cofactor">
    <cofactor evidence="7 8">
        <name>FMNH2</name>
        <dbReference type="ChEBI" id="CHEBI:57618"/>
    </cofactor>
    <text evidence="7 8">Reduced FMN (FMNH(2)).</text>
</comment>
<gene>
    <name evidence="7" type="primary">aroC</name>
    <name evidence="9" type="ORF">BJF92_03400</name>
</gene>
<evidence type="ECO:0000256" key="2">
    <source>
        <dbReference type="ARBA" id="ARBA00008014"/>
    </source>
</evidence>
<evidence type="ECO:0000256" key="4">
    <source>
        <dbReference type="ARBA" id="ARBA00022605"/>
    </source>
</evidence>
<evidence type="ECO:0000256" key="6">
    <source>
        <dbReference type="ARBA" id="ARBA00023239"/>
    </source>
</evidence>
<dbReference type="EMBL" id="MKIO01000033">
    <property type="protein sequence ID" value="OLP54468.1"/>
    <property type="molecule type" value="Genomic_DNA"/>
</dbReference>
<dbReference type="UniPathway" id="UPA00053">
    <property type="reaction ID" value="UER00090"/>
</dbReference>
<evidence type="ECO:0000256" key="8">
    <source>
        <dbReference type="RuleBase" id="RU000605"/>
    </source>
</evidence>
<keyword evidence="7" id="KW-0288">FMN</keyword>
<evidence type="ECO:0000313" key="10">
    <source>
        <dbReference type="Proteomes" id="UP000186143"/>
    </source>
</evidence>
<comment type="pathway">
    <text evidence="1 7 8">Metabolic intermediate biosynthesis; chorismate biosynthesis; chorismate from D-erythrose 4-phosphate and phosphoenolpyruvate: step 7/7.</text>
</comment>
<dbReference type="NCBIfam" id="NF003793">
    <property type="entry name" value="PRK05382.1"/>
    <property type="match status" value="1"/>
</dbReference>
<feature type="binding site" evidence="7">
    <location>
        <position position="288"/>
    </location>
    <ligand>
        <name>FMN</name>
        <dbReference type="ChEBI" id="CHEBI:58210"/>
    </ligand>
</feature>
<dbReference type="PIRSF" id="PIRSF001456">
    <property type="entry name" value="Chorismate_synth"/>
    <property type="match status" value="1"/>
</dbReference>
<dbReference type="GO" id="GO:0009073">
    <property type="term" value="P:aromatic amino acid family biosynthetic process"/>
    <property type="evidence" value="ECO:0007669"/>
    <property type="project" value="UniProtKB-KW"/>
</dbReference>
<dbReference type="GO" id="GO:0009423">
    <property type="term" value="P:chorismate biosynthetic process"/>
    <property type="evidence" value="ECO:0007669"/>
    <property type="project" value="UniProtKB-UniRule"/>
</dbReference>
<dbReference type="GO" id="GO:0005829">
    <property type="term" value="C:cytosol"/>
    <property type="evidence" value="ECO:0007669"/>
    <property type="project" value="TreeGrafter"/>
</dbReference>
<keyword evidence="7" id="KW-0274">FAD</keyword>
<dbReference type="EC" id="4.2.3.5" evidence="3 7"/>
<protein>
    <recommendedName>
        <fullName evidence="3 7">Chorismate synthase</fullName>
        <shortName evidence="7">CS</shortName>
        <ecNumber evidence="3 7">4.2.3.5</ecNumber>
    </recommendedName>
    <alternativeName>
        <fullName evidence="7">5-enolpyruvylshikimate-3-phosphate phospholyase</fullName>
    </alternativeName>
</protein>
<dbReference type="SUPFAM" id="SSF103263">
    <property type="entry name" value="Chorismate synthase, AroC"/>
    <property type="match status" value="1"/>
</dbReference>
<dbReference type="OrthoDB" id="9771806at2"/>
<feature type="binding site" evidence="7">
    <location>
        <begin position="131"/>
        <end position="133"/>
    </location>
    <ligand>
        <name>FMN</name>
        <dbReference type="ChEBI" id="CHEBI:58210"/>
    </ligand>
</feature>
<sequence>MSHNTFGHLFRVTTWGESHGPALGCVVDGCPPGLTFTLAEIQAFLDKRKPGQSRFVTQRREEDLVRVLSGVMPSEDGQTLTTTGTPVSMMIENTDQRSKDYGEIARRYRPGHADYTYDVKYGIRDYRGGGRSSARETAARVAAGALARKVVPGLTVRAALVQIGKHKIDRARWDWAEIDNNPFFCPDPETVPVWEDYLDTIRKAGSSVGAVVEVVAEGVPAGLGAPIYAKLDQDIAALLMSINAVKGVEIGNGFGAAEITGEENADEMRMGNDGQPIFLSNHAGGILGGISTGQPVIARFAIKPTSSILTERRSIDADGNNVDVRTKGRHDPCVGIRAVPIGEAMVACAIADHYLRDRGQTGRLSAGHALQD</sequence>
<keyword evidence="4 7" id="KW-0028">Amino-acid biosynthesis</keyword>
<keyword evidence="7" id="KW-0521">NADP</keyword>
<feature type="binding site" evidence="7">
    <location>
        <position position="329"/>
    </location>
    <ligand>
        <name>FMN</name>
        <dbReference type="ChEBI" id="CHEBI:58210"/>
    </ligand>
</feature>
<feature type="binding site" evidence="7">
    <location>
        <begin position="303"/>
        <end position="307"/>
    </location>
    <ligand>
        <name>FMN</name>
        <dbReference type="ChEBI" id="CHEBI:58210"/>
    </ligand>
</feature>
<evidence type="ECO:0000256" key="5">
    <source>
        <dbReference type="ARBA" id="ARBA00023141"/>
    </source>
</evidence>
<evidence type="ECO:0000256" key="1">
    <source>
        <dbReference type="ARBA" id="ARBA00005044"/>
    </source>
</evidence>
<evidence type="ECO:0000256" key="3">
    <source>
        <dbReference type="ARBA" id="ARBA00013036"/>
    </source>
</evidence>
<dbReference type="HAMAP" id="MF_00300">
    <property type="entry name" value="Chorismate_synth"/>
    <property type="match status" value="1"/>
</dbReference>
<dbReference type="Pfam" id="PF01264">
    <property type="entry name" value="Chorismate_synt"/>
    <property type="match status" value="1"/>
</dbReference>
<reference evidence="9 10" key="1">
    <citation type="submission" date="2016-09" db="EMBL/GenBank/DDBJ databases">
        <title>Rhizobium sp. nov., a novel species isolated from the rice rhizosphere.</title>
        <authorList>
            <person name="Zhao J."/>
            <person name="Zhang X."/>
        </authorList>
    </citation>
    <scope>NUCLEOTIDE SEQUENCE [LARGE SCALE GENOMIC DNA]</scope>
    <source>
        <strain evidence="9 10">MH17</strain>
    </source>
</reference>
<comment type="function">
    <text evidence="7">Catalyzes the anti-1,4-elimination of the C-3 phosphate and the C-6 proR hydrogen from 5-enolpyruvylshikimate-3-phosphate (EPSP) to yield chorismate, which is the branch point compound that serves as the starting substrate for the three terminal pathways of aromatic amino acid biosynthesis. This reaction introduces a second double bond into the aromatic ring system.</text>
</comment>
<dbReference type="AlphaFoldDB" id="A0A1Q9AGX8"/>
<proteinExistence type="inferred from homology"/>
<organism evidence="9 10">
    <name type="scientific">Xaviernesmea rhizosphaerae</name>
    <dbReference type="NCBI Taxonomy" id="1672749"/>
    <lineage>
        <taxon>Bacteria</taxon>
        <taxon>Pseudomonadati</taxon>
        <taxon>Pseudomonadota</taxon>
        <taxon>Alphaproteobacteria</taxon>
        <taxon>Hyphomicrobiales</taxon>
        <taxon>Rhizobiaceae</taxon>
        <taxon>Rhizobium/Agrobacterium group</taxon>
        <taxon>Xaviernesmea</taxon>
    </lineage>
</organism>
<dbReference type="GO" id="GO:0008652">
    <property type="term" value="P:amino acid biosynthetic process"/>
    <property type="evidence" value="ECO:0007669"/>
    <property type="project" value="UniProtKB-KW"/>
</dbReference>
<feature type="binding site" evidence="7">
    <location>
        <begin position="243"/>
        <end position="244"/>
    </location>
    <ligand>
        <name>FMN</name>
        <dbReference type="ChEBI" id="CHEBI:58210"/>
    </ligand>
</feature>
<dbReference type="PROSITE" id="PS00789">
    <property type="entry name" value="CHORISMATE_SYNTHASE_3"/>
    <property type="match status" value="1"/>
</dbReference>
<dbReference type="NCBIfam" id="TIGR00033">
    <property type="entry name" value="aroC"/>
    <property type="match status" value="1"/>
</dbReference>
<keyword evidence="5 7" id="KW-0057">Aromatic amino acid biosynthesis</keyword>